<dbReference type="SUPFAM" id="SSF52833">
    <property type="entry name" value="Thioredoxin-like"/>
    <property type="match status" value="1"/>
</dbReference>
<dbReference type="Gene3D" id="3.40.30.10">
    <property type="entry name" value="Glutaredoxin"/>
    <property type="match status" value="1"/>
</dbReference>
<name>A0AAD2G2P0_9STRA</name>
<dbReference type="Proteomes" id="UP001295423">
    <property type="component" value="Unassembled WGS sequence"/>
</dbReference>
<accession>A0AAD2G2P0</accession>
<protein>
    <recommendedName>
        <fullName evidence="3">Thioredoxin-like fold domain-containing protein</fullName>
    </recommendedName>
</protein>
<sequence>MFHPSRVLLSTLTLCSNHKRTWKVFWDLQCPFARKNFYQLPELKQHFSDEFDISVHLTSLAFHPQAFVGQRAAKVIEKNLGEEKKFDFINACMDQQDLYTNDAVGDYRKSEIENIFANIAVEAGISIPTLIEQMNDWDLVKESYAEHKVALGYGVFGTPKHVIDEKLVADTESDWGVDEWKQKIEEINGTGQ</sequence>
<gene>
    <name evidence="1" type="ORF">CYCCA115_LOCUS18693</name>
</gene>
<dbReference type="EMBL" id="CAKOGP040002058">
    <property type="protein sequence ID" value="CAJ1960362.1"/>
    <property type="molecule type" value="Genomic_DNA"/>
</dbReference>
<comment type="caution">
    <text evidence="1">The sequence shown here is derived from an EMBL/GenBank/DDBJ whole genome shotgun (WGS) entry which is preliminary data.</text>
</comment>
<dbReference type="AlphaFoldDB" id="A0AAD2G2P0"/>
<evidence type="ECO:0000313" key="1">
    <source>
        <dbReference type="EMBL" id="CAJ1960362.1"/>
    </source>
</evidence>
<proteinExistence type="predicted"/>
<evidence type="ECO:0000313" key="2">
    <source>
        <dbReference type="Proteomes" id="UP001295423"/>
    </source>
</evidence>
<organism evidence="1 2">
    <name type="scientific">Cylindrotheca closterium</name>
    <dbReference type="NCBI Taxonomy" id="2856"/>
    <lineage>
        <taxon>Eukaryota</taxon>
        <taxon>Sar</taxon>
        <taxon>Stramenopiles</taxon>
        <taxon>Ochrophyta</taxon>
        <taxon>Bacillariophyta</taxon>
        <taxon>Bacillariophyceae</taxon>
        <taxon>Bacillariophycidae</taxon>
        <taxon>Bacillariales</taxon>
        <taxon>Bacillariaceae</taxon>
        <taxon>Cylindrotheca</taxon>
    </lineage>
</organism>
<evidence type="ECO:0008006" key="3">
    <source>
        <dbReference type="Google" id="ProtNLM"/>
    </source>
</evidence>
<dbReference type="PANTHER" id="PTHR33875">
    <property type="entry name" value="OS09G0542200 PROTEIN"/>
    <property type="match status" value="1"/>
</dbReference>
<dbReference type="InterPro" id="IPR036249">
    <property type="entry name" value="Thioredoxin-like_sf"/>
</dbReference>
<reference evidence="1" key="1">
    <citation type="submission" date="2023-08" db="EMBL/GenBank/DDBJ databases">
        <authorList>
            <person name="Audoor S."/>
            <person name="Bilcke G."/>
        </authorList>
    </citation>
    <scope>NUCLEOTIDE SEQUENCE</scope>
</reference>
<keyword evidence="2" id="KW-1185">Reference proteome</keyword>
<dbReference type="PANTHER" id="PTHR33875:SF2">
    <property type="entry name" value="ACR183CP"/>
    <property type="match status" value="1"/>
</dbReference>